<keyword evidence="4" id="KW-0539">Nucleus</keyword>
<keyword evidence="3" id="KW-0963">Cytoplasm</keyword>
<dbReference type="Gene3D" id="2.30.29.30">
    <property type="entry name" value="Pleckstrin-homology domain (PH domain)/Phosphotyrosine-binding domain (PTB)"/>
    <property type="match status" value="1"/>
</dbReference>
<gene>
    <name evidence="6" type="ORF">AOQ84DRAFT_281672</name>
</gene>
<feature type="region of interest" description="Disordered" evidence="5">
    <location>
        <begin position="188"/>
        <end position="211"/>
    </location>
</feature>
<evidence type="ECO:0000256" key="4">
    <source>
        <dbReference type="ARBA" id="ARBA00023242"/>
    </source>
</evidence>
<feature type="region of interest" description="Disordered" evidence="5">
    <location>
        <begin position="1"/>
        <end position="24"/>
    </location>
</feature>
<dbReference type="PANTHER" id="PTHR21399:SF0">
    <property type="entry name" value="METHYLOSOME SUBUNIT PICLN"/>
    <property type="match status" value="1"/>
</dbReference>
<dbReference type="InterPro" id="IPR039924">
    <property type="entry name" value="ICln/Lot5/Saf5"/>
</dbReference>
<evidence type="ECO:0000256" key="3">
    <source>
        <dbReference type="ARBA" id="ARBA00022490"/>
    </source>
</evidence>
<evidence type="ECO:0008006" key="8">
    <source>
        <dbReference type="Google" id="ProtNLM"/>
    </source>
</evidence>
<sequence length="275" mass="29500">MALEILSTPPGLDSFTPLEEHQSQTPGTFFGGKPVLYCKHGGLTLSIARDQLEAHPAIAKFSVSASNQDPASISNVDVWVTSEHLIIFQQQPSNNGIAIPYPTIALHAIQRWKGPQSTALEEGIEALYMQLSLNDSELVNSDDDIEILEITVLPPNYDSPPTAESSNSATVTTTSYVRELFDAISACADLHPDPESPSSDLDDGEADMPGAGGWITSENMGEYFDEDGNIIGGGRLGAGAGTIRLREDDHDATNGSNGTGEIEGDVEETKWRRTE</sequence>
<evidence type="ECO:0000313" key="6">
    <source>
        <dbReference type="EMBL" id="OCL14157.1"/>
    </source>
</evidence>
<evidence type="ECO:0000313" key="7">
    <source>
        <dbReference type="Proteomes" id="UP000250140"/>
    </source>
</evidence>
<feature type="region of interest" description="Disordered" evidence="5">
    <location>
        <begin position="246"/>
        <end position="275"/>
    </location>
</feature>
<dbReference type="InterPro" id="IPR011993">
    <property type="entry name" value="PH-like_dom_sf"/>
</dbReference>
<reference evidence="6 7" key="1">
    <citation type="journal article" date="2016" name="Nat. Commun.">
        <title>Ectomycorrhizal ecology is imprinted in the genome of the dominant symbiotic fungus Cenococcum geophilum.</title>
        <authorList>
            <consortium name="DOE Joint Genome Institute"/>
            <person name="Peter M."/>
            <person name="Kohler A."/>
            <person name="Ohm R.A."/>
            <person name="Kuo A."/>
            <person name="Krutzmann J."/>
            <person name="Morin E."/>
            <person name="Arend M."/>
            <person name="Barry K.W."/>
            <person name="Binder M."/>
            <person name="Choi C."/>
            <person name="Clum A."/>
            <person name="Copeland A."/>
            <person name="Grisel N."/>
            <person name="Haridas S."/>
            <person name="Kipfer T."/>
            <person name="LaButti K."/>
            <person name="Lindquist E."/>
            <person name="Lipzen A."/>
            <person name="Maire R."/>
            <person name="Meier B."/>
            <person name="Mihaltcheva S."/>
            <person name="Molinier V."/>
            <person name="Murat C."/>
            <person name="Poggeler S."/>
            <person name="Quandt C.A."/>
            <person name="Sperisen C."/>
            <person name="Tritt A."/>
            <person name="Tisserant E."/>
            <person name="Crous P.W."/>
            <person name="Henrissat B."/>
            <person name="Nehls U."/>
            <person name="Egli S."/>
            <person name="Spatafora J.W."/>
            <person name="Grigoriev I.V."/>
            <person name="Martin F.M."/>
        </authorList>
    </citation>
    <scope>NUCLEOTIDE SEQUENCE [LARGE SCALE GENOMIC DNA]</scope>
    <source>
        <strain evidence="6 7">CBS 207.34</strain>
    </source>
</reference>
<dbReference type="OrthoDB" id="19714at2759"/>
<keyword evidence="7" id="KW-1185">Reference proteome</keyword>
<proteinExistence type="predicted"/>
<dbReference type="AlphaFoldDB" id="A0A8E2FBI8"/>
<name>A0A8E2FBI8_9PEZI</name>
<accession>A0A8E2FBI8</accession>
<protein>
    <recommendedName>
        <fullName evidence="8">Protein LOT5</fullName>
    </recommendedName>
</protein>
<dbReference type="GO" id="GO:0005681">
    <property type="term" value="C:spliceosomal complex"/>
    <property type="evidence" value="ECO:0007669"/>
    <property type="project" value="TreeGrafter"/>
</dbReference>
<dbReference type="GO" id="GO:0034715">
    <property type="term" value="C:pICln-Sm protein complex"/>
    <property type="evidence" value="ECO:0007669"/>
    <property type="project" value="TreeGrafter"/>
</dbReference>
<dbReference type="Proteomes" id="UP000250140">
    <property type="component" value="Unassembled WGS sequence"/>
</dbReference>
<dbReference type="GO" id="GO:0005829">
    <property type="term" value="C:cytosol"/>
    <property type="evidence" value="ECO:0007669"/>
    <property type="project" value="TreeGrafter"/>
</dbReference>
<dbReference type="EMBL" id="KV748611">
    <property type="protein sequence ID" value="OCL14157.1"/>
    <property type="molecule type" value="Genomic_DNA"/>
</dbReference>
<evidence type="ECO:0000256" key="2">
    <source>
        <dbReference type="ARBA" id="ARBA00004496"/>
    </source>
</evidence>
<evidence type="ECO:0000256" key="1">
    <source>
        <dbReference type="ARBA" id="ARBA00004123"/>
    </source>
</evidence>
<organism evidence="6 7">
    <name type="scientific">Glonium stellatum</name>
    <dbReference type="NCBI Taxonomy" id="574774"/>
    <lineage>
        <taxon>Eukaryota</taxon>
        <taxon>Fungi</taxon>
        <taxon>Dikarya</taxon>
        <taxon>Ascomycota</taxon>
        <taxon>Pezizomycotina</taxon>
        <taxon>Dothideomycetes</taxon>
        <taxon>Pleosporomycetidae</taxon>
        <taxon>Gloniales</taxon>
        <taxon>Gloniaceae</taxon>
        <taxon>Glonium</taxon>
    </lineage>
</organism>
<evidence type="ECO:0000256" key="5">
    <source>
        <dbReference type="SAM" id="MobiDB-lite"/>
    </source>
</evidence>
<dbReference type="GO" id="GO:0000387">
    <property type="term" value="P:spliceosomal snRNP assembly"/>
    <property type="evidence" value="ECO:0007669"/>
    <property type="project" value="TreeGrafter"/>
</dbReference>
<dbReference type="GO" id="GO:0045292">
    <property type="term" value="P:mRNA cis splicing, via spliceosome"/>
    <property type="evidence" value="ECO:0007669"/>
    <property type="project" value="TreeGrafter"/>
</dbReference>
<dbReference type="Pfam" id="PF03517">
    <property type="entry name" value="Voldacs"/>
    <property type="match status" value="1"/>
</dbReference>
<comment type="subcellular location">
    <subcellularLocation>
        <location evidence="2">Cytoplasm</location>
    </subcellularLocation>
    <subcellularLocation>
        <location evidence="1">Nucleus</location>
    </subcellularLocation>
</comment>
<dbReference type="PANTHER" id="PTHR21399">
    <property type="entry name" value="CHLORIDE CONDUCTANCE REGULATORY PROTEIN ICLN"/>
    <property type="match status" value="1"/>
</dbReference>